<keyword evidence="1" id="KW-0812">Transmembrane</keyword>
<evidence type="ECO:0000313" key="2">
    <source>
        <dbReference type="EMBL" id="KAH8035572.1"/>
    </source>
</evidence>
<feature type="transmembrane region" description="Helical" evidence="1">
    <location>
        <begin position="116"/>
        <end position="137"/>
    </location>
</feature>
<evidence type="ECO:0000313" key="3">
    <source>
        <dbReference type="Proteomes" id="UP000821866"/>
    </source>
</evidence>
<evidence type="ECO:0000256" key="1">
    <source>
        <dbReference type="SAM" id="Phobius"/>
    </source>
</evidence>
<organism evidence="2 3">
    <name type="scientific">Rhipicephalus microplus</name>
    <name type="common">Cattle tick</name>
    <name type="synonym">Boophilus microplus</name>
    <dbReference type="NCBI Taxonomy" id="6941"/>
    <lineage>
        <taxon>Eukaryota</taxon>
        <taxon>Metazoa</taxon>
        <taxon>Ecdysozoa</taxon>
        <taxon>Arthropoda</taxon>
        <taxon>Chelicerata</taxon>
        <taxon>Arachnida</taxon>
        <taxon>Acari</taxon>
        <taxon>Parasitiformes</taxon>
        <taxon>Ixodida</taxon>
        <taxon>Ixodoidea</taxon>
        <taxon>Ixodidae</taxon>
        <taxon>Rhipicephalinae</taxon>
        <taxon>Rhipicephalus</taxon>
        <taxon>Boophilus</taxon>
    </lineage>
</organism>
<reference evidence="2" key="1">
    <citation type="journal article" date="2020" name="Cell">
        <title>Large-Scale Comparative Analyses of Tick Genomes Elucidate Their Genetic Diversity and Vector Capacities.</title>
        <authorList>
            <consortium name="Tick Genome and Microbiome Consortium (TIGMIC)"/>
            <person name="Jia N."/>
            <person name="Wang J."/>
            <person name="Shi W."/>
            <person name="Du L."/>
            <person name="Sun Y."/>
            <person name="Zhan W."/>
            <person name="Jiang J.F."/>
            <person name="Wang Q."/>
            <person name="Zhang B."/>
            <person name="Ji P."/>
            <person name="Bell-Sakyi L."/>
            <person name="Cui X.M."/>
            <person name="Yuan T.T."/>
            <person name="Jiang B.G."/>
            <person name="Yang W.F."/>
            <person name="Lam T.T."/>
            <person name="Chang Q.C."/>
            <person name="Ding S.J."/>
            <person name="Wang X.J."/>
            <person name="Zhu J.G."/>
            <person name="Ruan X.D."/>
            <person name="Zhao L."/>
            <person name="Wei J.T."/>
            <person name="Ye R.Z."/>
            <person name="Que T.C."/>
            <person name="Du C.H."/>
            <person name="Zhou Y.H."/>
            <person name="Cheng J.X."/>
            <person name="Dai P.F."/>
            <person name="Guo W.B."/>
            <person name="Han X.H."/>
            <person name="Huang E.J."/>
            <person name="Li L.F."/>
            <person name="Wei W."/>
            <person name="Gao Y.C."/>
            <person name="Liu J.Z."/>
            <person name="Shao H.Z."/>
            <person name="Wang X."/>
            <person name="Wang C.C."/>
            <person name="Yang T.C."/>
            <person name="Huo Q.B."/>
            <person name="Li W."/>
            <person name="Chen H.Y."/>
            <person name="Chen S.E."/>
            <person name="Zhou L.G."/>
            <person name="Ni X.B."/>
            <person name="Tian J.H."/>
            <person name="Sheng Y."/>
            <person name="Liu T."/>
            <person name="Pan Y.S."/>
            <person name="Xia L.Y."/>
            <person name="Li J."/>
            <person name="Zhao F."/>
            <person name="Cao W.C."/>
        </authorList>
    </citation>
    <scope>NUCLEOTIDE SEQUENCE</scope>
    <source>
        <strain evidence="2">Rmic-2018</strain>
    </source>
</reference>
<name>A0A9J6EN40_RHIMP</name>
<gene>
    <name evidence="2" type="ORF">HPB51_007476</name>
</gene>
<sequence length="386" mass="42308">MTAICGNCDKPFLDNGRVMKCSECENAYHLAERYGFSEPHSKLKAKRAADSGGAQRSAHRNRKVTTRVRICHYIDSPVRKGPPWRPMAQTGLMGRSEVLDARRARIEMVPELCSCLYISFFTSAIHWVPFLLIVSLIKPNASFLQLKKISSLVYTWPCAASAASTNGSTSTIILIAVPAAQPDACATTAWMAPFHLLDQPIPSSTSAHPADLNVSPSSAPFSGQERAAAMGPVVNFFCFIVQVGNRPSLYSKRSSDTCLLLFPGPSVIYDNVSECFHVLKLLLCGDIESNPGPDDKVLTAIASLSAKVDWRHAELLAVLNQVQTNQSLLEQKVTDLSSRLATVETMVESYDSGHHIPDLPQAVNTVIRNETTALHSRLDELEDRSR</sequence>
<accession>A0A9J6EN40</accession>
<comment type="caution">
    <text evidence="2">The sequence shown here is derived from an EMBL/GenBank/DDBJ whole genome shotgun (WGS) entry which is preliminary data.</text>
</comment>
<dbReference type="AlphaFoldDB" id="A0A9J6EN40"/>
<dbReference type="VEuPathDB" id="VectorBase:LOC119165496"/>
<protein>
    <submittedName>
        <fullName evidence="2">Uncharacterized protein</fullName>
    </submittedName>
</protein>
<keyword evidence="1" id="KW-1133">Transmembrane helix</keyword>
<dbReference type="EMBL" id="JABSTU010000003">
    <property type="protein sequence ID" value="KAH8035572.1"/>
    <property type="molecule type" value="Genomic_DNA"/>
</dbReference>
<dbReference type="Proteomes" id="UP000821866">
    <property type="component" value="Chromosome 11"/>
</dbReference>
<reference evidence="2" key="2">
    <citation type="submission" date="2021-09" db="EMBL/GenBank/DDBJ databases">
        <authorList>
            <person name="Jia N."/>
            <person name="Wang J."/>
            <person name="Shi W."/>
            <person name="Du L."/>
            <person name="Sun Y."/>
            <person name="Zhan W."/>
            <person name="Jiang J."/>
            <person name="Wang Q."/>
            <person name="Zhang B."/>
            <person name="Ji P."/>
            <person name="Sakyi L.B."/>
            <person name="Cui X."/>
            <person name="Yuan T."/>
            <person name="Jiang B."/>
            <person name="Yang W."/>
            <person name="Lam T.T.-Y."/>
            <person name="Chang Q."/>
            <person name="Ding S."/>
            <person name="Wang X."/>
            <person name="Zhu J."/>
            <person name="Ruan X."/>
            <person name="Zhao L."/>
            <person name="Wei J."/>
            <person name="Que T."/>
            <person name="Du C."/>
            <person name="Cheng J."/>
            <person name="Dai P."/>
            <person name="Han X."/>
            <person name="Huang E."/>
            <person name="Gao Y."/>
            <person name="Liu J."/>
            <person name="Shao H."/>
            <person name="Ye R."/>
            <person name="Li L."/>
            <person name="Wei W."/>
            <person name="Wang X."/>
            <person name="Wang C."/>
            <person name="Huo Q."/>
            <person name="Li W."/>
            <person name="Guo W."/>
            <person name="Chen H."/>
            <person name="Chen S."/>
            <person name="Zhou L."/>
            <person name="Zhou L."/>
            <person name="Ni X."/>
            <person name="Tian J."/>
            <person name="Zhou Y."/>
            <person name="Sheng Y."/>
            <person name="Liu T."/>
            <person name="Pan Y."/>
            <person name="Xia L."/>
            <person name="Li J."/>
            <person name="Zhao F."/>
            <person name="Cao W."/>
        </authorList>
    </citation>
    <scope>NUCLEOTIDE SEQUENCE</scope>
    <source>
        <strain evidence="2">Rmic-2018</strain>
        <tissue evidence="2">Larvae</tissue>
    </source>
</reference>
<dbReference type="CDD" id="cd15489">
    <property type="entry name" value="PHD_SF"/>
    <property type="match status" value="1"/>
</dbReference>
<proteinExistence type="predicted"/>
<keyword evidence="3" id="KW-1185">Reference proteome</keyword>
<keyword evidence="1" id="KW-0472">Membrane</keyword>